<evidence type="ECO:0000313" key="3">
    <source>
        <dbReference type="WBParaSite" id="SPAL_0000020100.1"/>
    </source>
</evidence>
<dbReference type="WBParaSite" id="SPAL_0000020100.1">
    <property type="protein sequence ID" value="SPAL_0000020100.1"/>
    <property type="gene ID" value="SPAL_0000020100"/>
</dbReference>
<dbReference type="Proteomes" id="UP000046392">
    <property type="component" value="Unplaced"/>
</dbReference>
<proteinExistence type="predicted"/>
<dbReference type="Gene3D" id="1.20.1280.50">
    <property type="match status" value="1"/>
</dbReference>
<evidence type="ECO:0000259" key="1">
    <source>
        <dbReference type="PROSITE" id="PS50181"/>
    </source>
</evidence>
<accession>A0A0N5B299</accession>
<name>A0A0N5B299_STREA</name>
<dbReference type="InterPro" id="IPR036047">
    <property type="entry name" value="F-box-like_dom_sf"/>
</dbReference>
<dbReference type="AlphaFoldDB" id="A0A0N5B299"/>
<feature type="domain" description="F-box" evidence="1">
    <location>
        <begin position="3"/>
        <end position="47"/>
    </location>
</feature>
<sequence>MEDLDLLSLPPEILAKIFSNIPWNQLINVKLTSRKFNYVTEKYLKDMQKPKISEIHFHNVYSYIDEIDRLEVTYEILRTDANSCGNINRFMNTKFDLLPSEIDQLHSFLKKVDLTSLNLVDINLDNHTEAIRIFNGYFHNTNKIDDIYFVVRDSDKNFDDILSFLQKIQNVGLLYLHLPLPHQNVPRDFIIPVRNSLEILDIYERDDTAFFNPRIIKYIVENNPDLRLYILSFDNFKTYKMVIGTILKGVLSKRNNSCLHNCITLSFDLFKFEETSELLSYLYSEEFPYNATNNMRKENILYTGELRCPVCGKFDSIEIFDNEY</sequence>
<dbReference type="InterPro" id="IPR001810">
    <property type="entry name" value="F-box_dom"/>
</dbReference>
<protein>
    <submittedName>
        <fullName evidence="3">F-box domain-containing protein</fullName>
    </submittedName>
</protein>
<dbReference type="PROSITE" id="PS50181">
    <property type="entry name" value="FBOX"/>
    <property type="match status" value="1"/>
</dbReference>
<evidence type="ECO:0000313" key="2">
    <source>
        <dbReference type="Proteomes" id="UP000046392"/>
    </source>
</evidence>
<organism evidence="2 3">
    <name type="scientific">Strongyloides papillosus</name>
    <name type="common">Intestinal threadworm</name>
    <dbReference type="NCBI Taxonomy" id="174720"/>
    <lineage>
        <taxon>Eukaryota</taxon>
        <taxon>Metazoa</taxon>
        <taxon>Ecdysozoa</taxon>
        <taxon>Nematoda</taxon>
        <taxon>Chromadorea</taxon>
        <taxon>Rhabditida</taxon>
        <taxon>Tylenchina</taxon>
        <taxon>Panagrolaimomorpha</taxon>
        <taxon>Strongyloidoidea</taxon>
        <taxon>Strongyloididae</taxon>
        <taxon>Strongyloides</taxon>
    </lineage>
</organism>
<keyword evidence="2" id="KW-1185">Reference proteome</keyword>
<dbReference type="Pfam" id="PF12937">
    <property type="entry name" value="F-box-like"/>
    <property type="match status" value="1"/>
</dbReference>
<reference evidence="3" key="1">
    <citation type="submission" date="2017-02" db="UniProtKB">
        <authorList>
            <consortium name="WormBaseParasite"/>
        </authorList>
    </citation>
    <scope>IDENTIFICATION</scope>
</reference>
<dbReference type="SUPFAM" id="SSF81383">
    <property type="entry name" value="F-box domain"/>
    <property type="match status" value="1"/>
</dbReference>